<proteinExistence type="predicted"/>
<comment type="caution">
    <text evidence="6">The sequence shown here is derived from an EMBL/GenBank/DDBJ whole genome shotgun (WGS) entry which is preliminary data.</text>
</comment>
<evidence type="ECO:0000313" key="6">
    <source>
        <dbReference type="EMBL" id="MEF7616265.1"/>
    </source>
</evidence>
<evidence type="ECO:0000256" key="2">
    <source>
        <dbReference type="ARBA" id="ARBA00022723"/>
    </source>
</evidence>
<keyword evidence="1 4" id="KW-0349">Heme</keyword>
<evidence type="ECO:0000259" key="5">
    <source>
        <dbReference type="PROSITE" id="PS51007"/>
    </source>
</evidence>
<dbReference type="PROSITE" id="PS51007">
    <property type="entry name" value="CYTC"/>
    <property type="match status" value="2"/>
</dbReference>
<dbReference type="Proteomes" id="UP001336250">
    <property type="component" value="Unassembled WGS sequence"/>
</dbReference>
<dbReference type="RefSeq" id="WP_332291718.1">
    <property type="nucleotide sequence ID" value="NZ_JAZIBG010000038.1"/>
</dbReference>
<dbReference type="InterPro" id="IPR009056">
    <property type="entry name" value="Cyt_c-like_dom"/>
</dbReference>
<keyword evidence="7" id="KW-1185">Reference proteome</keyword>
<dbReference type="PANTHER" id="PTHR35008">
    <property type="entry name" value="BLL4482 PROTEIN-RELATED"/>
    <property type="match status" value="1"/>
</dbReference>
<keyword evidence="3 4" id="KW-0408">Iron</keyword>
<evidence type="ECO:0000256" key="3">
    <source>
        <dbReference type="ARBA" id="ARBA00023004"/>
    </source>
</evidence>
<dbReference type="SUPFAM" id="SSF46626">
    <property type="entry name" value="Cytochrome c"/>
    <property type="match status" value="2"/>
</dbReference>
<evidence type="ECO:0000256" key="1">
    <source>
        <dbReference type="ARBA" id="ARBA00022617"/>
    </source>
</evidence>
<reference evidence="6 7" key="1">
    <citation type="submission" date="2024-02" db="EMBL/GenBank/DDBJ databases">
        <title>Genome sequence of Aquincola sp. MAHUQ-54.</title>
        <authorList>
            <person name="Huq M.A."/>
        </authorList>
    </citation>
    <scope>NUCLEOTIDE SEQUENCE [LARGE SCALE GENOMIC DNA]</scope>
    <source>
        <strain evidence="6 7">MAHUQ-54</strain>
    </source>
</reference>
<gene>
    <name evidence="6" type="ORF">V4F39_20290</name>
</gene>
<dbReference type="InterPro" id="IPR036909">
    <property type="entry name" value="Cyt_c-like_dom_sf"/>
</dbReference>
<dbReference type="GO" id="GO:0046872">
    <property type="term" value="F:metal ion binding"/>
    <property type="evidence" value="ECO:0007669"/>
    <property type="project" value="UniProtKB-KW"/>
</dbReference>
<dbReference type="PANTHER" id="PTHR35008:SF8">
    <property type="entry name" value="ALCOHOL DEHYDROGENASE CYTOCHROME C SUBUNIT"/>
    <property type="match status" value="1"/>
</dbReference>
<dbReference type="EMBL" id="JAZIBG010000038">
    <property type="protein sequence ID" value="MEF7616265.1"/>
    <property type="molecule type" value="Genomic_DNA"/>
</dbReference>
<name>A0AAW9QMP4_9BURK</name>
<protein>
    <submittedName>
        <fullName evidence="6">Cytochrome c</fullName>
    </submittedName>
</protein>
<dbReference type="Gene3D" id="1.10.760.10">
    <property type="entry name" value="Cytochrome c-like domain"/>
    <property type="match status" value="2"/>
</dbReference>
<dbReference type="AlphaFoldDB" id="A0AAW9QMP4"/>
<dbReference type="InterPro" id="IPR051459">
    <property type="entry name" value="Cytochrome_c-type_DH"/>
</dbReference>
<evidence type="ECO:0000256" key="4">
    <source>
        <dbReference type="PROSITE-ProRule" id="PRU00433"/>
    </source>
</evidence>
<sequence>MSAARPPQDAGTAAATKPRRRWLRRGAAALAGTAVLLAATAAAGHWMAGERMHRRVDVPPPPPLALRTDAQAIERGRYLYASRGCVDCHGANGAGRTFLDEPGGLKVIGPNITPGPGSAVAHYGVQDWVRTLRHGVKPDGTPVLIMPSEDYNRLTDDDVGALIAYVRQLPPLAGASAVVSLPLPVRVLYGFGAIPDAAAKIDHAAPPPAPVPEGVTREHGAYVANMCLGCHGPQLAGGKVPGGPPDWPAAADLTGGDAGPMAAYPTADSLLKMFRTGLRPDGTPVKVMPFESLREMSDTDVRALHVYLRGLPAARS</sequence>
<dbReference type="Pfam" id="PF13442">
    <property type="entry name" value="Cytochrome_CBB3"/>
    <property type="match status" value="1"/>
</dbReference>
<dbReference type="InterPro" id="IPR006311">
    <property type="entry name" value="TAT_signal"/>
</dbReference>
<dbReference type="PROSITE" id="PS51318">
    <property type="entry name" value="TAT"/>
    <property type="match status" value="1"/>
</dbReference>
<dbReference type="GO" id="GO:0020037">
    <property type="term" value="F:heme binding"/>
    <property type="evidence" value="ECO:0007669"/>
    <property type="project" value="InterPro"/>
</dbReference>
<keyword evidence="2 4" id="KW-0479">Metal-binding</keyword>
<feature type="domain" description="Cytochrome c" evidence="5">
    <location>
        <begin position="71"/>
        <end position="170"/>
    </location>
</feature>
<feature type="domain" description="Cytochrome c" evidence="5">
    <location>
        <begin position="215"/>
        <end position="312"/>
    </location>
</feature>
<accession>A0AAW9QMP4</accession>
<organism evidence="6 7">
    <name type="scientific">Aquincola agrisoli</name>
    <dbReference type="NCBI Taxonomy" id="3119538"/>
    <lineage>
        <taxon>Bacteria</taxon>
        <taxon>Pseudomonadati</taxon>
        <taxon>Pseudomonadota</taxon>
        <taxon>Betaproteobacteria</taxon>
        <taxon>Burkholderiales</taxon>
        <taxon>Sphaerotilaceae</taxon>
        <taxon>Aquincola</taxon>
    </lineage>
</organism>
<dbReference type="GO" id="GO:0009055">
    <property type="term" value="F:electron transfer activity"/>
    <property type="evidence" value="ECO:0007669"/>
    <property type="project" value="InterPro"/>
</dbReference>
<evidence type="ECO:0000313" key="7">
    <source>
        <dbReference type="Proteomes" id="UP001336250"/>
    </source>
</evidence>